<evidence type="ECO:0000313" key="2">
    <source>
        <dbReference type="Proteomes" id="UP000177370"/>
    </source>
</evidence>
<organism evidence="1 2">
    <name type="scientific">Candidatus Nomurabacteria bacterium RIFCSPHIGHO2_01_FULL_40_24b</name>
    <dbReference type="NCBI Taxonomy" id="1801739"/>
    <lineage>
        <taxon>Bacteria</taxon>
        <taxon>Candidatus Nomuraibacteriota</taxon>
    </lineage>
</organism>
<comment type="caution">
    <text evidence="1">The sequence shown here is derived from an EMBL/GenBank/DDBJ whole genome shotgun (WGS) entry which is preliminary data.</text>
</comment>
<reference evidence="1 2" key="1">
    <citation type="journal article" date="2016" name="Nat. Commun.">
        <title>Thousands of microbial genomes shed light on interconnected biogeochemical processes in an aquifer system.</title>
        <authorList>
            <person name="Anantharaman K."/>
            <person name="Brown C.T."/>
            <person name="Hug L.A."/>
            <person name="Sharon I."/>
            <person name="Castelle C.J."/>
            <person name="Probst A.J."/>
            <person name="Thomas B.C."/>
            <person name="Singh A."/>
            <person name="Wilkins M.J."/>
            <person name="Karaoz U."/>
            <person name="Brodie E.L."/>
            <person name="Williams K.H."/>
            <person name="Hubbard S.S."/>
            <person name="Banfield J.F."/>
        </authorList>
    </citation>
    <scope>NUCLEOTIDE SEQUENCE [LARGE SCALE GENOMIC DNA]</scope>
</reference>
<dbReference type="PANTHER" id="PTHR37029:SF1">
    <property type="entry name" value="SSR1768 PROTEIN"/>
    <property type="match status" value="1"/>
</dbReference>
<dbReference type="PANTHER" id="PTHR37029">
    <property type="entry name" value="SSR1768 PROTEIN"/>
    <property type="match status" value="1"/>
</dbReference>
<evidence type="ECO:0000313" key="1">
    <source>
        <dbReference type="EMBL" id="OGI65305.1"/>
    </source>
</evidence>
<accession>A0A1F6V6Q8</accession>
<name>A0A1F6V6Q8_9BACT</name>
<dbReference type="EMBL" id="MFTP01000021">
    <property type="protein sequence ID" value="OGI65305.1"/>
    <property type="molecule type" value="Genomic_DNA"/>
</dbReference>
<proteinExistence type="predicted"/>
<sequence length="69" mass="7538">MKITYDKIADAAYIYLKKSKIAKTVCLADRLIADLDKNGKIVGIELLDASSQIGGKRPSEIIIKIPAFS</sequence>
<gene>
    <name evidence="1" type="ORF">A2647_05120</name>
</gene>
<dbReference type="Proteomes" id="UP000177370">
    <property type="component" value="Unassembled WGS sequence"/>
</dbReference>
<dbReference type="AlphaFoldDB" id="A0A1F6V6Q8"/>
<dbReference type="InterPro" id="IPR019270">
    <property type="entry name" value="DUF2283"/>
</dbReference>
<protein>
    <recommendedName>
        <fullName evidence="3">DUF2283 domain-containing protein</fullName>
    </recommendedName>
</protein>
<evidence type="ECO:0008006" key="3">
    <source>
        <dbReference type="Google" id="ProtNLM"/>
    </source>
</evidence>
<dbReference type="Pfam" id="PF10049">
    <property type="entry name" value="DUF2283"/>
    <property type="match status" value="1"/>
</dbReference>